<dbReference type="STRING" id="243090.RB11130"/>
<dbReference type="HOGENOM" id="CLU_2143866_0_0_0"/>
<evidence type="ECO:0000313" key="1">
    <source>
        <dbReference type="EMBL" id="CAD77176.1"/>
    </source>
</evidence>
<reference evidence="1 2" key="1">
    <citation type="journal article" date="2003" name="Proc. Natl. Acad. Sci. U.S.A.">
        <title>Complete genome sequence of the marine planctomycete Pirellula sp. strain 1.</title>
        <authorList>
            <person name="Gloeckner F.O."/>
            <person name="Kube M."/>
            <person name="Bauer M."/>
            <person name="Teeling H."/>
            <person name="Lombardot T."/>
            <person name="Ludwig W."/>
            <person name="Gade D."/>
            <person name="Beck A."/>
            <person name="Borzym K."/>
            <person name="Heitmann K."/>
            <person name="Rabus R."/>
            <person name="Schlesner H."/>
            <person name="Amann R."/>
            <person name="Reinhardt R."/>
        </authorList>
    </citation>
    <scope>NUCLEOTIDE SEQUENCE [LARGE SCALE GENOMIC DNA]</scope>
    <source>
        <strain evidence="2">DSM 10527 / NCIMB 13988 / SH1</strain>
    </source>
</reference>
<dbReference type="KEGG" id="rba:RB11130"/>
<accession>Q7UJQ6</accession>
<dbReference type="Proteomes" id="UP000001025">
    <property type="component" value="Chromosome"/>
</dbReference>
<gene>
    <name evidence="1" type="ordered locus">RB11130</name>
</gene>
<dbReference type="PATRIC" id="fig|243090.15.peg.5382"/>
<dbReference type="EMBL" id="BX294152">
    <property type="protein sequence ID" value="CAD77176.1"/>
    <property type="molecule type" value="Genomic_DNA"/>
</dbReference>
<keyword evidence="2" id="KW-1185">Reference proteome</keyword>
<organism evidence="1 2">
    <name type="scientific">Rhodopirellula baltica (strain DSM 10527 / NCIMB 13988 / SH1)</name>
    <dbReference type="NCBI Taxonomy" id="243090"/>
    <lineage>
        <taxon>Bacteria</taxon>
        <taxon>Pseudomonadati</taxon>
        <taxon>Planctomycetota</taxon>
        <taxon>Planctomycetia</taxon>
        <taxon>Pirellulales</taxon>
        <taxon>Pirellulaceae</taxon>
        <taxon>Rhodopirellula</taxon>
    </lineage>
</organism>
<dbReference type="EnsemblBacteria" id="CAD77176">
    <property type="protein sequence ID" value="CAD77176"/>
    <property type="gene ID" value="RB11130"/>
</dbReference>
<dbReference type="InParanoid" id="Q7UJQ6"/>
<protein>
    <submittedName>
        <fullName evidence="1">Uncharacterized protein</fullName>
    </submittedName>
</protein>
<dbReference type="AlphaFoldDB" id="Q7UJQ6"/>
<name>Q7UJQ6_RHOBA</name>
<proteinExistence type="predicted"/>
<sequence length="112" mass="12485">MTRGKGGSPGHSAPMDRGKQVFSLGMLHCRIDLVLRCCGLVFSFATCGDHSWTERCLEMLSVWGASSLSILEDSVTKWVVCFWVRLTLGATGQMDRKWGFIHRQIHGAEPML</sequence>
<evidence type="ECO:0000313" key="2">
    <source>
        <dbReference type="Proteomes" id="UP000001025"/>
    </source>
</evidence>